<keyword evidence="4 10" id="KW-0812">Transmembrane</keyword>
<comment type="subcellular location">
    <subcellularLocation>
        <location evidence="10">Cell membrane</location>
        <topology evidence="10">Multi-pass membrane protein</topology>
    </subcellularLocation>
</comment>
<comment type="caution">
    <text evidence="10">Lacks conserved residue(s) required for the propagation of feature annotation.</text>
</comment>
<accession>A0A937XEE4</accession>
<dbReference type="AlphaFoldDB" id="A0A937XEE4"/>
<comment type="catalytic activity">
    <reaction evidence="10">
        <text>an acyl phosphate + sn-glycerol 3-phosphate = a 1-acyl-sn-glycero-3-phosphate + phosphate</text>
        <dbReference type="Rhea" id="RHEA:34075"/>
        <dbReference type="ChEBI" id="CHEBI:43474"/>
        <dbReference type="ChEBI" id="CHEBI:57597"/>
        <dbReference type="ChEBI" id="CHEBI:57970"/>
        <dbReference type="ChEBI" id="CHEBI:59918"/>
        <dbReference type="EC" id="2.3.1.275"/>
    </reaction>
</comment>
<keyword evidence="1 10" id="KW-1003">Cell membrane</keyword>
<feature type="transmembrane region" description="Helical" evidence="10">
    <location>
        <begin position="119"/>
        <end position="147"/>
    </location>
</feature>
<dbReference type="InterPro" id="IPR003811">
    <property type="entry name" value="G3P_acylTferase_PlsY"/>
</dbReference>
<dbReference type="GO" id="GO:0008654">
    <property type="term" value="P:phospholipid biosynthetic process"/>
    <property type="evidence" value="ECO:0007669"/>
    <property type="project" value="UniProtKB-UniRule"/>
</dbReference>
<dbReference type="SMART" id="SM01207">
    <property type="entry name" value="G3P_acyltransf"/>
    <property type="match status" value="1"/>
</dbReference>
<proteinExistence type="inferred from homology"/>
<evidence type="ECO:0000256" key="3">
    <source>
        <dbReference type="ARBA" id="ARBA00022679"/>
    </source>
</evidence>
<keyword evidence="11" id="KW-0012">Acyltransferase</keyword>
<protein>
    <recommendedName>
        <fullName evidence="10">Glycerol-3-phosphate acyltransferase</fullName>
    </recommendedName>
    <alternativeName>
        <fullName evidence="10">Acyl-PO4 G3P acyltransferase</fullName>
    </alternativeName>
    <alternativeName>
        <fullName evidence="10">Acyl-phosphate--glycerol-3-phosphate acyltransferase</fullName>
    </alternativeName>
    <alternativeName>
        <fullName evidence="10">G3P acyltransferase</fullName>
        <shortName evidence="10">GPAT</shortName>
        <ecNumber evidence="10">2.3.1.275</ecNumber>
    </alternativeName>
    <alternativeName>
        <fullName evidence="10">Lysophosphatidic acid synthase</fullName>
        <shortName evidence="10">LPA synthase</shortName>
    </alternativeName>
</protein>
<evidence type="ECO:0000256" key="1">
    <source>
        <dbReference type="ARBA" id="ARBA00022475"/>
    </source>
</evidence>
<sequence length="201" mass="20848">MMLAVALSLIVGAAFGSIPFGYIAGRLNRIDIRRHGSGNIGFTNVQRTIGWFWAVPVLLLDAAKGLVPTAVSGGLGLVPSLVGIGAILGHVFCPWLGFNGGKGVATTIGVAALLCPRSLFAGLGVFVLVLAVTGFISASSLTLAVMLPLLTALFYRGDAALLVFALGVGLIIVARHTANIRRLAAGTESRLGLWIKLFRKA</sequence>
<organism evidence="11 12">
    <name type="scientific">candidate division WOR-3 bacterium</name>
    <dbReference type="NCBI Taxonomy" id="2052148"/>
    <lineage>
        <taxon>Bacteria</taxon>
        <taxon>Bacteria division WOR-3</taxon>
    </lineage>
</organism>
<comment type="caution">
    <text evidence="11">The sequence shown here is derived from an EMBL/GenBank/DDBJ whole genome shotgun (WGS) entry which is preliminary data.</text>
</comment>
<name>A0A937XEE4_UNCW3</name>
<keyword evidence="9 10" id="KW-1208">Phospholipid metabolism</keyword>
<gene>
    <name evidence="10 11" type="primary">plsY</name>
    <name evidence="11" type="ORF">FJY68_06675</name>
</gene>
<dbReference type="EC" id="2.3.1.275" evidence="10"/>
<dbReference type="PANTHER" id="PTHR30309:SF0">
    <property type="entry name" value="GLYCEROL-3-PHOSPHATE ACYLTRANSFERASE-RELATED"/>
    <property type="match status" value="1"/>
</dbReference>
<dbReference type="HAMAP" id="MF_01043">
    <property type="entry name" value="PlsY"/>
    <property type="match status" value="1"/>
</dbReference>
<evidence type="ECO:0000256" key="8">
    <source>
        <dbReference type="ARBA" id="ARBA00023209"/>
    </source>
</evidence>
<keyword evidence="3 10" id="KW-0808">Transferase</keyword>
<comment type="similarity">
    <text evidence="10">Belongs to the PlsY family.</text>
</comment>
<evidence type="ECO:0000256" key="6">
    <source>
        <dbReference type="ARBA" id="ARBA00023098"/>
    </source>
</evidence>
<keyword evidence="5 10" id="KW-1133">Transmembrane helix</keyword>
<feature type="transmembrane region" description="Helical" evidence="10">
    <location>
        <begin position="77"/>
        <end position="98"/>
    </location>
</feature>
<keyword evidence="2 10" id="KW-0444">Lipid biosynthesis</keyword>
<evidence type="ECO:0000256" key="7">
    <source>
        <dbReference type="ARBA" id="ARBA00023136"/>
    </source>
</evidence>
<keyword evidence="6 10" id="KW-0443">Lipid metabolism</keyword>
<comment type="pathway">
    <text evidence="10">Lipid metabolism; phospholipid metabolism.</text>
</comment>
<evidence type="ECO:0000256" key="2">
    <source>
        <dbReference type="ARBA" id="ARBA00022516"/>
    </source>
</evidence>
<evidence type="ECO:0000256" key="4">
    <source>
        <dbReference type="ARBA" id="ARBA00022692"/>
    </source>
</evidence>
<evidence type="ECO:0000256" key="9">
    <source>
        <dbReference type="ARBA" id="ARBA00023264"/>
    </source>
</evidence>
<dbReference type="GO" id="GO:0005886">
    <property type="term" value="C:plasma membrane"/>
    <property type="evidence" value="ECO:0007669"/>
    <property type="project" value="UniProtKB-SubCell"/>
</dbReference>
<feature type="transmembrane region" description="Helical" evidence="10">
    <location>
        <begin position="153"/>
        <end position="174"/>
    </location>
</feature>
<comment type="function">
    <text evidence="10">Catalyzes the transfer of an acyl group from acyl-phosphate (acyl-PO(4)) to glycerol-3-phosphate (G3P) to form lysophosphatidic acid (LPA). This enzyme utilizes acyl-phosphate as fatty acyl donor, but not acyl-CoA or acyl-ACP.</text>
</comment>
<evidence type="ECO:0000256" key="10">
    <source>
        <dbReference type="HAMAP-Rule" id="MF_01043"/>
    </source>
</evidence>
<dbReference type="EMBL" id="VGIR01000033">
    <property type="protein sequence ID" value="MBM3331522.1"/>
    <property type="molecule type" value="Genomic_DNA"/>
</dbReference>
<keyword evidence="7 10" id="KW-0472">Membrane</keyword>
<evidence type="ECO:0000256" key="5">
    <source>
        <dbReference type="ARBA" id="ARBA00022989"/>
    </source>
</evidence>
<evidence type="ECO:0000313" key="11">
    <source>
        <dbReference type="EMBL" id="MBM3331522.1"/>
    </source>
</evidence>
<dbReference type="NCBIfam" id="TIGR00023">
    <property type="entry name" value="glycerol-3-phosphate 1-O-acyltransferase PlsY"/>
    <property type="match status" value="1"/>
</dbReference>
<dbReference type="Proteomes" id="UP000779900">
    <property type="component" value="Unassembled WGS sequence"/>
</dbReference>
<dbReference type="GO" id="GO:0043772">
    <property type="term" value="F:acyl-phosphate glycerol-3-phosphate acyltransferase activity"/>
    <property type="evidence" value="ECO:0007669"/>
    <property type="project" value="UniProtKB-UniRule"/>
</dbReference>
<dbReference type="Pfam" id="PF02660">
    <property type="entry name" value="G3P_acyltransf"/>
    <property type="match status" value="1"/>
</dbReference>
<evidence type="ECO:0000313" key="12">
    <source>
        <dbReference type="Proteomes" id="UP000779900"/>
    </source>
</evidence>
<comment type="subunit">
    <text evidence="10">Probably interacts with PlsX.</text>
</comment>
<keyword evidence="8 10" id="KW-0594">Phospholipid biosynthesis</keyword>
<dbReference type="PANTHER" id="PTHR30309">
    <property type="entry name" value="INNER MEMBRANE PROTEIN YGIH"/>
    <property type="match status" value="1"/>
</dbReference>
<reference evidence="11" key="1">
    <citation type="submission" date="2019-03" db="EMBL/GenBank/DDBJ databases">
        <title>Lake Tanganyika Metagenome-Assembled Genomes (MAGs).</title>
        <authorList>
            <person name="Tran P."/>
        </authorList>
    </citation>
    <scope>NUCLEOTIDE SEQUENCE</scope>
    <source>
        <strain evidence="11">K_DeepCast_150m_m2_040</strain>
    </source>
</reference>